<accession>A0A9P7DWB3</accession>
<name>A0A9P7DWB3_9AGAM</name>
<sequence length="353" mass="39688">MIPSVQPGSSHSASHTVVDGPSSSVILQTLSEVSLDELIMLLSPSQTKKLKVYVNQVTEETGCPQEVLHKFIDARSIFHMLIDLKATLYKRNKDQEKTTLLELKELIDSKDFKSVLQSCLTACLLSPNITTYVTDMHTNIMNFTKNHHEVFKLPTALIQDVELLAQLLKMVSELLSSICGNLKPRFLFHWSMWAIMTLTIFKLVTSIIKHMSIMDLAKSLAHSIIEVEACHWNRYTFLQCCLQIFLIGVSDYKAISLKDLYSNSLIPSLHGDLHTKIAMALNCEAGMEADKNDKQHTNHAKDDMDYTNDQCPKGEPGVRNDASDDGDLGGGEHMMDNGEEDQFHKNQDEETTC</sequence>
<keyword evidence="2" id="KW-0472">Membrane</keyword>
<gene>
    <name evidence="3" type="ORF">BJ212DRAFT_1486592</name>
</gene>
<dbReference type="RefSeq" id="XP_041187075.1">
    <property type="nucleotide sequence ID" value="XM_041341136.1"/>
</dbReference>
<comment type="caution">
    <text evidence="3">The sequence shown here is derived from an EMBL/GenBank/DDBJ whole genome shotgun (WGS) entry which is preliminary data.</text>
</comment>
<feature type="compositionally biased region" description="Basic and acidic residues" evidence="1">
    <location>
        <begin position="333"/>
        <end position="353"/>
    </location>
</feature>
<evidence type="ECO:0000256" key="1">
    <source>
        <dbReference type="SAM" id="MobiDB-lite"/>
    </source>
</evidence>
<organism evidence="3 4">
    <name type="scientific">Suillus subaureus</name>
    <dbReference type="NCBI Taxonomy" id="48587"/>
    <lineage>
        <taxon>Eukaryota</taxon>
        <taxon>Fungi</taxon>
        <taxon>Dikarya</taxon>
        <taxon>Basidiomycota</taxon>
        <taxon>Agaricomycotina</taxon>
        <taxon>Agaricomycetes</taxon>
        <taxon>Agaricomycetidae</taxon>
        <taxon>Boletales</taxon>
        <taxon>Suillineae</taxon>
        <taxon>Suillaceae</taxon>
        <taxon>Suillus</taxon>
    </lineage>
</organism>
<dbReference type="EMBL" id="JABBWG010000056">
    <property type="protein sequence ID" value="KAG1804666.1"/>
    <property type="molecule type" value="Genomic_DNA"/>
</dbReference>
<reference evidence="3" key="1">
    <citation type="journal article" date="2020" name="New Phytol.">
        <title>Comparative genomics reveals dynamic genome evolution in host specialist ectomycorrhizal fungi.</title>
        <authorList>
            <person name="Lofgren L.A."/>
            <person name="Nguyen N.H."/>
            <person name="Vilgalys R."/>
            <person name="Ruytinx J."/>
            <person name="Liao H.L."/>
            <person name="Branco S."/>
            <person name="Kuo A."/>
            <person name="LaButti K."/>
            <person name="Lipzen A."/>
            <person name="Andreopoulos W."/>
            <person name="Pangilinan J."/>
            <person name="Riley R."/>
            <person name="Hundley H."/>
            <person name="Na H."/>
            <person name="Barry K."/>
            <person name="Grigoriev I.V."/>
            <person name="Stajich J.E."/>
            <person name="Kennedy P.G."/>
        </authorList>
    </citation>
    <scope>NUCLEOTIDE SEQUENCE</scope>
    <source>
        <strain evidence="3">MN1</strain>
    </source>
</reference>
<evidence type="ECO:0000313" key="4">
    <source>
        <dbReference type="Proteomes" id="UP000807769"/>
    </source>
</evidence>
<keyword evidence="2" id="KW-0812">Transmembrane</keyword>
<proteinExistence type="predicted"/>
<evidence type="ECO:0000313" key="3">
    <source>
        <dbReference type="EMBL" id="KAG1804666.1"/>
    </source>
</evidence>
<feature type="region of interest" description="Disordered" evidence="1">
    <location>
        <begin position="291"/>
        <end position="353"/>
    </location>
</feature>
<feature type="transmembrane region" description="Helical" evidence="2">
    <location>
        <begin position="187"/>
        <end position="208"/>
    </location>
</feature>
<dbReference type="AlphaFoldDB" id="A0A9P7DWB3"/>
<dbReference type="GeneID" id="64635152"/>
<feature type="compositionally biased region" description="Basic and acidic residues" evidence="1">
    <location>
        <begin position="291"/>
        <end position="304"/>
    </location>
</feature>
<protein>
    <submittedName>
        <fullName evidence="3">Uncharacterized protein</fullName>
    </submittedName>
</protein>
<keyword evidence="2" id="KW-1133">Transmembrane helix</keyword>
<keyword evidence="4" id="KW-1185">Reference proteome</keyword>
<dbReference type="Proteomes" id="UP000807769">
    <property type="component" value="Unassembled WGS sequence"/>
</dbReference>
<dbReference type="OrthoDB" id="2669640at2759"/>
<evidence type="ECO:0000256" key="2">
    <source>
        <dbReference type="SAM" id="Phobius"/>
    </source>
</evidence>